<dbReference type="EMBL" id="FXTM01000003">
    <property type="protein sequence ID" value="SMO41527.1"/>
    <property type="molecule type" value="Genomic_DNA"/>
</dbReference>
<dbReference type="NCBIfam" id="NF038011">
    <property type="entry name" value="PelF"/>
    <property type="match status" value="1"/>
</dbReference>
<dbReference type="InterPro" id="IPR001296">
    <property type="entry name" value="Glyco_trans_1"/>
</dbReference>
<organism evidence="3 4">
    <name type="scientific">Balnearium lithotrophicum</name>
    <dbReference type="NCBI Taxonomy" id="223788"/>
    <lineage>
        <taxon>Bacteria</taxon>
        <taxon>Pseudomonadati</taxon>
        <taxon>Aquificota</taxon>
        <taxon>Aquificia</taxon>
        <taxon>Desulfurobacteriales</taxon>
        <taxon>Desulfurobacteriaceae</taxon>
        <taxon>Balnearium</taxon>
    </lineage>
</organism>
<keyword evidence="3" id="KW-0808">Transferase</keyword>
<protein>
    <submittedName>
        <fullName evidence="3">Glycosyltransferase involved in cell wall bisynthesis</fullName>
    </submittedName>
</protein>
<feature type="domain" description="DUF3492" evidence="2">
    <location>
        <begin position="5"/>
        <end position="281"/>
    </location>
</feature>
<evidence type="ECO:0000259" key="2">
    <source>
        <dbReference type="Pfam" id="PF11997"/>
    </source>
</evidence>
<dbReference type="SUPFAM" id="SSF53756">
    <property type="entry name" value="UDP-Glycosyltransferase/glycogen phosphorylase"/>
    <property type="match status" value="1"/>
</dbReference>
<sequence length="495" mass="57227">MSYKARVVMTTEGTYPYSTGGVSTWAHILVHEIKDIEFHILAIMMNPFVSAKFDLPSNVTKLINVPLWGTEEPTEYLLNLPFHKVFWKKINTKSDPVAISKFIEYLETITLAIYGKENNLDKVCETLYNFHNFFLKHDYSMAFKSEETWNYFYNLILDIHRYEKEVPSIYDVVEALRWLYRFFITLISPLPQADIYHSSAAALCGLPCILAKEKFGSKFLLTEHGIYVREQYLFVSREKYPVLSKRFIMGLIKLISRLNYYFADQISPVCAYNKRWEITFGKVKEEKIKVIYNGIDVERFKKLDVPRMDRPTVVTIARIDPLKDIETFIRACDLVRKKIPNVLCKVFGPPVDEKYFGRCQKLVRKLNLEGNFIFAGKTSSPERAINEGDIFVLTSISEAFPFAVLEAMACEKAVVSSDVGGVREVLEGYGFLVKPRDYRAFAEKIVYLFENPSILAELSVASRQRVLNGFRIEDMTTNYKESYLSLTRKEDGVLS</sequence>
<dbReference type="Pfam" id="PF00534">
    <property type="entry name" value="Glycos_transf_1"/>
    <property type="match status" value="1"/>
</dbReference>
<gene>
    <name evidence="3" type="ORF">SAMN06269117_103101</name>
</gene>
<dbReference type="Proteomes" id="UP000317315">
    <property type="component" value="Unassembled WGS sequence"/>
</dbReference>
<dbReference type="GO" id="GO:0016757">
    <property type="term" value="F:glycosyltransferase activity"/>
    <property type="evidence" value="ECO:0007669"/>
    <property type="project" value="InterPro"/>
</dbReference>
<dbReference type="OrthoDB" id="9772485at2"/>
<dbReference type="PANTHER" id="PTHR12526:SF630">
    <property type="entry name" value="GLYCOSYLTRANSFERASE"/>
    <property type="match status" value="1"/>
</dbReference>
<name>A0A521B347_9BACT</name>
<dbReference type="Pfam" id="PF11997">
    <property type="entry name" value="DUF3492"/>
    <property type="match status" value="1"/>
</dbReference>
<dbReference type="InterPro" id="IPR022622">
    <property type="entry name" value="DUF3492"/>
</dbReference>
<evidence type="ECO:0000313" key="3">
    <source>
        <dbReference type="EMBL" id="SMO41527.1"/>
    </source>
</evidence>
<dbReference type="PANTHER" id="PTHR12526">
    <property type="entry name" value="GLYCOSYLTRANSFERASE"/>
    <property type="match status" value="1"/>
</dbReference>
<dbReference type="AlphaFoldDB" id="A0A521B347"/>
<proteinExistence type="predicted"/>
<reference evidence="3 4" key="1">
    <citation type="submission" date="2017-05" db="EMBL/GenBank/DDBJ databases">
        <authorList>
            <person name="Varghese N."/>
            <person name="Submissions S."/>
        </authorList>
    </citation>
    <scope>NUCLEOTIDE SEQUENCE [LARGE SCALE GENOMIC DNA]</scope>
    <source>
        <strain evidence="3 4">DSM 16304</strain>
    </source>
</reference>
<accession>A0A521B347</accession>
<evidence type="ECO:0000313" key="4">
    <source>
        <dbReference type="Proteomes" id="UP000317315"/>
    </source>
</evidence>
<feature type="domain" description="Glycosyl transferase family 1" evidence="1">
    <location>
        <begin position="306"/>
        <end position="463"/>
    </location>
</feature>
<keyword evidence="4" id="KW-1185">Reference proteome</keyword>
<dbReference type="Gene3D" id="3.40.50.2000">
    <property type="entry name" value="Glycogen Phosphorylase B"/>
    <property type="match status" value="2"/>
</dbReference>
<dbReference type="InterPro" id="IPR047691">
    <property type="entry name" value="PelF-like"/>
</dbReference>
<dbReference type="RefSeq" id="WP_142934031.1">
    <property type="nucleotide sequence ID" value="NZ_FXTM01000003.1"/>
</dbReference>
<evidence type="ECO:0000259" key="1">
    <source>
        <dbReference type="Pfam" id="PF00534"/>
    </source>
</evidence>